<dbReference type="AlphaFoldDB" id="A0A814IDV9"/>
<organism evidence="1 2">
    <name type="scientific">Brachionus calyciflorus</name>
    <dbReference type="NCBI Taxonomy" id="104777"/>
    <lineage>
        <taxon>Eukaryota</taxon>
        <taxon>Metazoa</taxon>
        <taxon>Spiralia</taxon>
        <taxon>Gnathifera</taxon>
        <taxon>Rotifera</taxon>
        <taxon>Eurotatoria</taxon>
        <taxon>Monogononta</taxon>
        <taxon>Pseudotrocha</taxon>
        <taxon>Ploima</taxon>
        <taxon>Brachionidae</taxon>
        <taxon>Brachionus</taxon>
    </lineage>
</organism>
<gene>
    <name evidence="1" type="ORF">OXX778_LOCUS17437</name>
</gene>
<protein>
    <submittedName>
        <fullName evidence="1">Uncharacterized protein</fullName>
    </submittedName>
</protein>
<reference evidence="1" key="1">
    <citation type="submission" date="2021-02" db="EMBL/GenBank/DDBJ databases">
        <authorList>
            <person name="Nowell W R."/>
        </authorList>
    </citation>
    <scope>NUCLEOTIDE SEQUENCE</scope>
    <source>
        <strain evidence="1">Ploen Becks lab</strain>
    </source>
</reference>
<dbReference type="EMBL" id="CAJNOC010004448">
    <property type="protein sequence ID" value="CAF1022221.1"/>
    <property type="molecule type" value="Genomic_DNA"/>
</dbReference>
<sequence length="74" mass="8051">MDSPVTQAPTTTQVNIENQAAQQSKKGSCGDCGVHSDFIDVDFLADIFTSLRALLVDLIYGLAVFDAFQCFSKF</sequence>
<proteinExistence type="predicted"/>
<evidence type="ECO:0000313" key="1">
    <source>
        <dbReference type="EMBL" id="CAF1022221.1"/>
    </source>
</evidence>
<name>A0A814IDV9_9BILA</name>
<dbReference type="Proteomes" id="UP000663879">
    <property type="component" value="Unassembled WGS sequence"/>
</dbReference>
<comment type="caution">
    <text evidence="1">The sequence shown here is derived from an EMBL/GenBank/DDBJ whole genome shotgun (WGS) entry which is preliminary data.</text>
</comment>
<evidence type="ECO:0000313" key="2">
    <source>
        <dbReference type="Proteomes" id="UP000663879"/>
    </source>
</evidence>
<keyword evidence="2" id="KW-1185">Reference proteome</keyword>
<accession>A0A814IDV9</accession>